<evidence type="ECO:0000313" key="2">
    <source>
        <dbReference type="Proteomes" id="UP000294933"/>
    </source>
</evidence>
<dbReference type="Proteomes" id="UP000294933">
    <property type="component" value="Unassembled WGS sequence"/>
</dbReference>
<proteinExistence type="predicted"/>
<reference evidence="1 2" key="1">
    <citation type="submission" date="2018-06" db="EMBL/GenBank/DDBJ databases">
        <title>A transcriptomic atlas of mushroom development highlights an independent origin of complex multicellularity.</title>
        <authorList>
            <consortium name="DOE Joint Genome Institute"/>
            <person name="Krizsan K."/>
            <person name="Almasi E."/>
            <person name="Merenyi Z."/>
            <person name="Sahu N."/>
            <person name="Viragh M."/>
            <person name="Koszo T."/>
            <person name="Mondo S."/>
            <person name="Kiss B."/>
            <person name="Balint B."/>
            <person name="Kues U."/>
            <person name="Barry K."/>
            <person name="Hegedus J.C."/>
            <person name="Henrissat B."/>
            <person name="Johnson J."/>
            <person name="Lipzen A."/>
            <person name="Ohm R."/>
            <person name="Nagy I."/>
            <person name="Pangilinan J."/>
            <person name="Yan J."/>
            <person name="Xiong Y."/>
            <person name="Grigoriev I.V."/>
            <person name="Hibbett D.S."/>
            <person name="Nagy L.G."/>
        </authorList>
    </citation>
    <scope>NUCLEOTIDE SEQUENCE [LARGE SCALE GENOMIC DNA]</scope>
    <source>
        <strain evidence="1 2">SZMC22713</strain>
    </source>
</reference>
<accession>A0A4Y7PLD9</accession>
<dbReference type="VEuPathDB" id="FungiDB:BD410DRAFT_796427"/>
<gene>
    <name evidence="1" type="ORF">BD410DRAFT_796427</name>
</gene>
<dbReference type="OrthoDB" id="3241146at2759"/>
<keyword evidence="2" id="KW-1185">Reference proteome</keyword>
<evidence type="ECO:0000313" key="1">
    <source>
        <dbReference type="EMBL" id="TDL15379.1"/>
    </source>
</evidence>
<protein>
    <submittedName>
        <fullName evidence="1">Uncharacterized protein</fullName>
    </submittedName>
</protein>
<organism evidence="1 2">
    <name type="scientific">Rickenella mellea</name>
    <dbReference type="NCBI Taxonomy" id="50990"/>
    <lineage>
        <taxon>Eukaryota</taxon>
        <taxon>Fungi</taxon>
        <taxon>Dikarya</taxon>
        <taxon>Basidiomycota</taxon>
        <taxon>Agaricomycotina</taxon>
        <taxon>Agaricomycetes</taxon>
        <taxon>Hymenochaetales</taxon>
        <taxon>Rickenellaceae</taxon>
        <taxon>Rickenella</taxon>
    </lineage>
</organism>
<name>A0A4Y7PLD9_9AGAM</name>
<dbReference type="EMBL" id="ML170277">
    <property type="protein sequence ID" value="TDL15379.1"/>
    <property type="molecule type" value="Genomic_DNA"/>
</dbReference>
<sequence length="121" mass="12917">MDLNVLLDNVAATSGASGILVFDRDWLVIGSRGDLSARDASQLERLLNWEACSIDGEVAWGDDGRTIQFNKARLHTLVLLKGKIESPIRPPAPSVAVSPASLPNITSVPLPSSLQTVKSAR</sequence>
<dbReference type="AlphaFoldDB" id="A0A4Y7PLD9"/>